<reference evidence="1 3" key="3">
    <citation type="submission" date="2019-07" db="EMBL/GenBank/DDBJ databases">
        <title>Whole genome shotgun sequence of Methylobacterium oxalidis NBRC 107715.</title>
        <authorList>
            <person name="Hosoyama A."/>
            <person name="Uohara A."/>
            <person name="Ohji S."/>
            <person name="Ichikawa N."/>
        </authorList>
    </citation>
    <scope>NUCLEOTIDE SEQUENCE [LARGE SCALE GENOMIC DNA]</scope>
    <source>
        <strain evidence="1 3">NBRC 107715</strain>
    </source>
</reference>
<reference evidence="2" key="4">
    <citation type="submission" date="2023-01" db="EMBL/GenBank/DDBJ databases">
        <title>Draft genome sequence of Methylobacterium oxalidis strain NBRC 107715.</title>
        <authorList>
            <person name="Sun Q."/>
            <person name="Mori K."/>
        </authorList>
    </citation>
    <scope>NUCLEOTIDE SEQUENCE</scope>
    <source>
        <strain evidence="2">NBRC 107715</strain>
    </source>
</reference>
<keyword evidence="4" id="KW-1185">Reference proteome</keyword>
<gene>
    <name evidence="2" type="ORF">GCM10007888_36690</name>
    <name evidence="1" type="ORF">MOX02_18930</name>
</gene>
<evidence type="ECO:0000313" key="4">
    <source>
        <dbReference type="Proteomes" id="UP001156856"/>
    </source>
</evidence>
<evidence type="ECO:0000313" key="1">
    <source>
        <dbReference type="EMBL" id="GEP03855.1"/>
    </source>
</evidence>
<comment type="caution">
    <text evidence="1">The sequence shown here is derived from an EMBL/GenBank/DDBJ whole genome shotgun (WGS) entry which is preliminary data.</text>
</comment>
<dbReference type="Proteomes" id="UP000321960">
    <property type="component" value="Unassembled WGS sequence"/>
</dbReference>
<dbReference type="OrthoDB" id="9949373at2"/>
<proteinExistence type="predicted"/>
<reference evidence="4" key="2">
    <citation type="journal article" date="2019" name="Int. J. Syst. Evol. Microbiol.">
        <title>The Global Catalogue of Microorganisms (GCM) 10K type strain sequencing project: providing services to taxonomists for standard genome sequencing and annotation.</title>
        <authorList>
            <consortium name="The Broad Institute Genomics Platform"/>
            <consortium name="The Broad Institute Genome Sequencing Center for Infectious Disease"/>
            <person name="Wu L."/>
            <person name="Ma J."/>
        </authorList>
    </citation>
    <scope>NUCLEOTIDE SEQUENCE [LARGE SCALE GENOMIC DNA]</scope>
    <source>
        <strain evidence="4">NBRC 107715</strain>
    </source>
</reference>
<name>A0A512J1N6_9HYPH</name>
<evidence type="ECO:0000313" key="3">
    <source>
        <dbReference type="Proteomes" id="UP000321960"/>
    </source>
</evidence>
<organism evidence="1 3">
    <name type="scientific">Methylobacterium oxalidis</name>
    <dbReference type="NCBI Taxonomy" id="944322"/>
    <lineage>
        <taxon>Bacteria</taxon>
        <taxon>Pseudomonadati</taxon>
        <taxon>Pseudomonadota</taxon>
        <taxon>Alphaproteobacteria</taxon>
        <taxon>Hyphomicrobiales</taxon>
        <taxon>Methylobacteriaceae</taxon>
        <taxon>Methylobacterium</taxon>
    </lineage>
</organism>
<sequence>MIFIPPLPDDQRLQRLIARVNASGNALAPRSPEERYVRSFDQDVIRDLRELQFEREVNQAFARATSTQILASRRDDTCVPEKDAMGILVHVAVTSLVERVGHDRAADALALLAKDLRCFKQGVLRDAVLNIIDEAVHNAIKC</sequence>
<reference evidence="2" key="1">
    <citation type="journal article" date="2014" name="Int. J. Syst. Evol. Microbiol.">
        <title>Complete genome of a new Firmicutes species belonging to the dominant human colonic microbiota ('Ruminococcus bicirculans') reveals two chromosomes and a selective capacity to utilize plant glucans.</title>
        <authorList>
            <consortium name="NISC Comparative Sequencing Program"/>
            <person name="Wegmann U."/>
            <person name="Louis P."/>
            <person name="Goesmann A."/>
            <person name="Henrissat B."/>
            <person name="Duncan S.H."/>
            <person name="Flint H.J."/>
        </authorList>
    </citation>
    <scope>NUCLEOTIDE SEQUENCE</scope>
    <source>
        <strain evidence="2">NBRC 107715</strain>
    </source>
</reference>
<accession>A0A512J1N6</accession>
<dbReference type="EMBL" id="BSPK01000067">
    <property type="protein sequence ID" value="GLS65287.1"/>
    <property type="molecule type" value="Genomic_DNA"/>
</dbReference>
<dbReference type="RefSeq" id="WP_147025522.1">
    <property type="nucleotide sequence ID" value="NZ_BJZU01000029.1"/>
</dbReference>
<dbReference type="AlphaFoldDB" id="A0A512J1N6"/>
<protein>
    <submittedName>
        <fullName evidence="1">Uncharacterized protein</fullName>
    </submittedName>
</protein>
<dbReference type="EMBL" id="BJZU01000029">
    <property type="protein sequence ID" value="GEP03855.1"/>
    <property type="molecule type" value="Genomic_DNA"/>
</dbReference>
<evidence type="ECO:0000313" key="2">
    <source>
        <dbReference type="EMBL" id="GLS65287.1"/>
    </source>
</evidence>
<dbReference type="Proteomes" id="UP001156856">
    <property type="component" value="Unassembled WGS sequence"/>
</dbReference>